<protein>
    <submittedName>
        <fullName evidence="1">Uncharacterized protein</fullName>
    </submittedName>
</protein>
<evidence type="ECO:0000313" key="1">
    <source>
        <dbReference type="EMBL" id="KQK78092.1"/>
    </source>
</evidence>
<sequence>MLLEKREEVVSKEEVSACFEECKAVVTEGGDVGWEALLMVCSVMVVTLAVVASSVDVPVAEAVDVAGREEMGVEAADDEEMLSSDVLRTGVVVALVGLVPGSEYIVISEVVFDSVVSAVLLAFSPVVDLRIF</sequence>
<evidence type="ECO:0000313" key="2">
    <source>
        <dbReference type="Proteomes" id="UP000051836"/>
    </source>
</evidence>
<reference evidence="1 2" key="1">
    <citation type="submission" date="2015-10" db="EMBL/GenBank/DDBJ databases">
        <authorList>
            <person name="Gilbert D.G."/>
        </authorList>
    </citation>
    <scope>NUCLEOTIDE SEQUENCE [LARGE SCALE GENOMIC DNA]</scope>
    <source>
        <strain evidence="1">FVVF132</strain>
    </source>
</reference>
<organism evidence="1 2">
    <name type="scientific">Amazona aestiva</name>
    <name type="common">Blue-fronted Amazon parrot</name>
    <dbReference type="NCBI Taxonomy" id="12930"/>
    <lineage>
        <taxon>Eukaryota</taxon>
        <taxon>Metazoa</taxon>
        <taxon>Chordata</taxon>
        <taxon>Craniata</taxon>
        <taxon>Vertebrata</taxon>
        <taxon>Euteleostomi</taxon>
        <taxon>Archelosauria</taxon>
        <taxon>Archosauria</taxon>
        <taxon>Dinosauria</taxon>
        <taxon>Saurischia</taxon>
        <taxon>Theropoda</taxon>
        <taxon>Coelurosauria</taxon>
        <taxon>Aves</taxon>
        <taxon>Neognathae</taxon>
        <taxon>Neoaves</taxon>
        <taxon>Telluraves</taxon>
        <taxon>Australaves</taxon>
        <taxon>Psittaciformes</taxon>
        <taxon>Psittacidae</taxon>
        <taxon>Amazona</taxon>
    </lineage>
</organism>
<gene>
    <name evidence="1" type="ORF">AAES_118145</name>
</gene>
<dbReference type="EMBL" id="LMAW01002688">
    <property type="protein sequence ID" value="KQK78092.1"/>
    <property type="molecule type" value="Genomic_DNA"/>
</dbReference>
<dbReference type="Proteomes" id="UP000051836">
    <property type="component" value="Unassembled WGS sequence"/>
</dbReference>
<comment type="caution">
    <text evidence="1">The sequence shown here is derived from an EMBL/GenBank/DDBJ whole genome shotgun (WGS) entry which is preliminary data.</text>
</comment>
<proteinExistence type="predicted"/>
<name>A0A0Q3PPZ5_AMAAE</name>
<keyword evidence="2" id="KW-1185">Reference proteome</keyword>
<accession>A0A0Q3PPZ5</accession>
<dbReference type="AlphaFoldDB" id="A0A0Q3PPZ5"/>